<dbReference type="OrthoDB" id="9805416at2"/>
<feature type="domain" description="D-isomer specific 2-hydroxyacid dehydrogenase catalytic" evidence="5">
    <location>
        <begin position="29"/>
        <end position="315"/>
    </location>
</feature>
<evidence type="ECO:0000313" key="8">
    <source>
        <dbReference type="Proteomes" id="UP000242205"/>
    </source>
</evidence>
<dbReference type="EC" id="1.1.1.29" evidence="7"/>
<dbReference type="PROSITE" id="PS00671">
    <property type="entry name" value="D_2_HYDROXYACID_DH_3"/>
    <property type="match status" value="1"/>
</dbReference>
<evidence type="ECO:0000259" key="5">
    <source>
        <dbReference type="Pfam" id="PF00389"/>
    </source>
</evidence>
<dbReference type="Pfam" id="PF00389">
    <property type="entry name" value="2-Hacid_dh"/>
    <property type="match status" value="1"/>
</dbReference>
<dbReference type="GO" id="GO:0008465">
    <property type="term" value="F:hydroxypyruvate reductase (NADH) activity"/>
    <property type="evidence" value="ECO:0007669"/>
    <property type="project" value="UniProtKB-EC"/>
</dbReference>
<dbReference type="InterPro" id="IPR036291">
    <property type="entry name" value="NAD(P)-bd_dom_sf"/>
</dbReference>
<dbReference type="CDD" id="cd12162">
    <property type="entry name" value="2-Hacid_dh_4"/>
    <property type="match status" value="1"/>
</dbReference>
<dbReference type="Pfam" id="PF02826">
    <property type="entry name" value="2-Hacid_dh_C"/>
    <property type="match status" value="1"/>
</dbReference>
<proteinExistence type="inferred from homology"/>
<evidence type="ECO:0000256" key="3">
    <source>
        <dbReference type="ARBA" id="ARBA00023027"/>
    </source>
</evidence>
<dbReference type="PANTHER" id="PTHR43761:SF1">
    <property type="entry name" value="D-ISOMER SPECIFIC 2-HYDROXYACID DEHYDROGENASE CATALYTIC DOMAIN-CONTAINING PROTEIN-RELATED"/>
    <property type="match status" value="1"/>
</dbReference>
<dbReference type="InterPro" id="IPR050418">
    <property type="entry name" value="D-iso_2-hydroxyacid_DH_PdxB"/>
</dbReference>
<dbReference type="InterPro" id="IPR006139">
    <property type="entry name" value="D-isomer_2_OHA_DH_cat_dom"/>
</dbReference>
<name>A0A2I6S450_9RHOO</name>
<evidence type="ECO:0000256" key="4">
    <source>
        <dbReference type="RuleBase" id="RU003719"/>
    </source>
</evidence>
<gene>
    <name evidence="7" type="ORF">C0099_03230</name>
</gene>
<dbReference type="KEGG" id="atw:C0099_03230"/>
<keyword evidence="2 4" id="KW-0560">Oxidoreductase</keyword>
<sequence length="316" mass="33699">MSMRIVNLEGESIAASFRKPAIEHEWTEYPLSTADQVVERLAGAQIAVINKVRITAEHLPHLPDLKLIAIAATGTDNIDLAACKEHGVVVSNVRGYAVHTVPEHAILLMMALRRSLLAYVQDVRDGLWAASGNFCLFGHPVGDLHGATLGIFGRGSLGQGVARLAEAFGMRVIYGEHRGASAVREGYTAFEEVVRTADVISLHCPLNDATRGMIGTAELQMMKPTAVLVNTSRGGLVDEQALADALRAGEIAGAGVDVLSKEPPRDGNPLLVPDIPNLIVTPHMAWASDAGMKGVTDQVIENIEAFVAGTPRNRVV</sequence>
<dbReference type="InterPro" id="IPR006140">
    <property type="entry name" value="D-isomer_DH_NAD-bd"/>
</dbReference>
<accession>A0A2I6S450</accession>
<dbReference type="AlphaFoldDB" id="A0A2I6S450"/>
<dbReference type="SUPFAM" id="SSF52283">
    <property type="entry name" value="Formate/glycerate dehydrogenase catalytic domain-like"/>
    <property type="match status" value="1"/>
</dbReference>
<dbReference type="InterPro" id="IPR029753">
    <property type="entry name" value="D-isomer_DH_CS"/>
</dbReference>
<evidence type="ECO:0000259" key="6">
    <source>
        <dbReference type="Pfam" id="PF02826"/>
    </source>
</evidence>
<evidence type="ECO:0000313" key="7">
    <source>
        <dbReference type="EMBL" id="AUN94044.1"/>
    </source>
</evidence>
<dbReference type="EMBL" id="CP025682">
    <property type="protein sequence ID" value="AUN94044.1"/>
    <property type="molecule type" value="Genomic_DNA"/>
</dbReference>
<evidence type="ECO:0000256" key="1">
    <source>
        <dbReference type="ARBA" id="ARBA00005854"/>
    </source>
</evidence>
<feature type="domain" description="D-isomer specific 2-hydroxyacid dehydrogenase NAD-binding" evidence="6">
    <location>
        <begin position="107"/>
        <end position="285"/>
    </location>
</feature>
<comment type="similarity">
    <text evidence="1 4">Belongs to the D-isomer specific 2-hydroxyacid dehydrogenase family.</text>
</comment>
<dbReference type="RefSeq" id="WP_102246116.1">
    <property type="nucleotide sequence ID" value="NZ_CP025682.1"/>
</dbReference>
<protein>
    <submittedName>
        <fullName evidence="7">Glycerate dehydrogenase</fullName>
        <ecNumber evidence="7">1.1.1.29</ecNumber>
    </submittedName>
</protein>
<dbReference type="PROSITE" id="PS00670">
    <property type="entry name" value="D_2_HYDROXYACID_DH_2"/>
    <property type="match status" value="1"/>
</dbReference>
<dbReference type="Proteomes" id="UP000242205">
    <property type="component" value="Chromosome"/>
</dbReference>
<keyword evidence="3" id="KW-0520">NAD</keyword>
<dbReference type="SUPFAM" id="SSF51735">
    <property type="entry name" value="NAD(P)-binding Rossmann-fold domains"/>
    <property type="match status" value="1"/>
</dbReference>
<dbReference type="PANTHER" id="PTHR43761">
    <property type="entry name" value="D-ISOMER SPECIFIC 2-HYDROXYACID DEHYDROGENASE FAMILY PROTEIN (AFU_ORTHOLOGUE AFUA_1G13630)"/>
    <property type="match status" value="1"/>
</dbReference>
<organism evidence="7 8">
    <name type="scientific">Pseudazoarcus pumilus</name>
    <dbReference type="NCBI Taxonomy" id="2067960"/>
    <lineage>
        <taxon>Bacteria</taxon>
        <taxon>Pseudomonadati</taxon>
        <taxon>Pseudomonadota</taxon>
        <taxon>Betaproteobacteria</taxon>
        <taxon>Rhodocyclales</taxon>
        <taxon>Zoogloeaceae</taxon>
        <taxon>Pseudazoarcus</taxon>
    </lineage>
</organism>
<evidence type="ECO:0000256" key="2">
    <source>
        <dbReference type="ARBA" id="ARBA00023002"/>
    </source>
</evidence>
<dbReference type="Gene3D" id="3.40.50.720">
    <property type="entry name" value="NAD(P)-binding Rossmann-like Domain"/>
    <property type="match status" value="2"/>
</dbReference>
<reference evidence="7 8" key="1">
    <citation type="submission" date="2018-01" db="EMBL/GenBank/DDBJ databases">
        <authorList>
            <person name="Fu G.-Y."/>
        </authorList>
    </citation>
    <scope>NUCLEOTIDE SEQUENCE [LARGE SCALE GENOMIC DNA]</scope>
    <source>
        <strain evidence="7 8">SY39</strain>
    </source>
</reference>
<keyword evidence="8" id="KW-1185">Reference proteome</keyword>
<dbReference type="GO" id="GO:0051287">
    <property type="term" value="F:NAD binding"/>
    <property type="evidence" value="ECO:0007669"/>
    <property type="project" value="InterPro"/>
</dbReference>